<keyword evidence="3" id="KW-1185">Reference proteome</keyword>
<gene>
    <name evidence="2" type="ORF">EH32_01975</name>
</gene>
<dbReference type="InterPro" id="IPR029068">
    <property type="entry name" value="Glyas_Bleomycin-R_OHBP_Dase"/>
</dbReference>
<dbReference type="PATRIC" id="fig|39960.10.peg.172"/>
<dbReference type="Proteomes" id="UP000027866">
    <property type="component" value="Unassembled WGS sequence"/>
</dbReference>
<proteinExistence type="predicted"/>
<dbReference type="Gene3D" id="3.10.180.10">
    <property type="entry name" value="2,3-Dihydroxybiphenyl 1,2-Dioxygenase, domain 1"/>
    <property type="match status" value="1"/>
</dbReference>
<dbReference type="Pfam" id="PF13669">
    <property type="entry name" value="Glyoxalase_4"/>
    <property type="match status" value="1"/>
</dbReference>
<dbReference type="PROSITE" id="PS51819">
    <property type="entry name" value="VOC"/>
    <property type="match status" value="1"/>
</dbReference>
<evidence type="ECO:0000313" key="3">
    <source>
        <dbReference type="Proteomes" id="UP000027866"/>
    </source>
</evidence>
<dbReference type="AlphaFoldDB" id="A0A074MB45"/>
<evidence type="ECO:0000259" key="1">
    <source>
        <dbReference type="PROSITE" id="PS51819"/>
    </source>
</evidence>
<name>A0A074MB45_9SPHN</name>
<dbReference type="SUPFAM" id="SSF54593">
    <property type="entry name" value="Glyoxalase/Bleomycin resistance protein/Dihydroxybiphenyl dioxygenase"/>
    <property type="match status" value="1"/>
</dbReference>
<evidence type="ECO:0000313" key="2">
    <source>
        <dbReference type="EMBL" id="KEO90614.1"/>
    </source>
</evidence>
<dbReference type="OrthoDB" id="9792173at2"/>
<protein>
    <recommendedName>
        <fullName evidence="1">VOC domain-containing protein</fullName>
    </recommendedName>
</protein>
<dbReference type="EMBL" id="JMIX01000012">
    <property type="protein sequence ID" value="KEO90614.1"/>
    <property type="molecule type" value="Genomic_DNA"/>
</dbReference>
<sequence length="172" mass="18948">MQVRQLAYFVPDIERAARKHSRAFGSGPFFTFPHVPLISSVHRGVERAFDHSSAYGQWGDLMVEFVALHSDDPSAISDVFPPGSGRYGLHHAAIWVEDLDAAIADYEARGMPLAQYSVTAFGTAFAFLDATASLGHMIELYARDEGLENFYAMVRDAAKGWDGADPVRPLEL</sequence>
<dbReference type="RefSeq" id="WP_034905808.1">
    <property type="nucleotide sequence ID" value="NZ_CP017057.1"/>
</dbReference>
<dbReference type="InterPro" id="IPR037523">
    <property type="entry name" value="VOC_core"/>
</dbReference>
<accession>A0A074MB45</accession>
<dbReference type="KEGG" id="elq:Ga0102493_111106"/>
<comment type="caution">
    <text evidence="2">The sequence shown here is derived from an EMBL/GenBank/DDBJ whole genome shotgun (WGS) entry which is preliminary data.</text>
</comment>
<reference evidence="2 3" key="1">
    <citation type="submission" date="2014-04" db="EMBL/GenBank/DDBJ databases">
        <title>A comprehensive comparison of genomes of Erythrobacter spp. Strains.</title>
        <authorList>
            <person name="Zheng Q."/>
        </authorList>
    </citation>
    <scope>NUCLEOTIDE SEQUENCE [LARGE SCALE GENOMIC DNA]</scope>
    <source>
        <strain evidence="2 3">DSM 8509</strain>
    </source>
</reference>
<feature type="domain" description="VOC" evidence="1">
    <location>
        <begin position="2"/>
        <end position="143"/>
    </location>
</feature>
<organism evidence="2 3">
    <name type="scientific">Erythrobacter litoralis</name>
    <dbReference type="NCBI Taxonomy" id="39960"/>
    <lineage>
        <taxon>Bacteria</taxon>
        <taxon>Pseudomonadati</taxon>
        <taxon>Pseudomonadota</taxon>
        <taxon>Alphaproteobacteria</taxon>
        <taxon>Sphingomonadales</taxon>
        <taxon>Erythrobacteraceae</taxon>
        <taxon>Erythrobacter/Porphyrobacter group</taxon>
        <taxon>Erythrobacter</taxon>
    </lineage>
</organism>